<evidence type="ECO:0000256" key="2">
    <source>
        <dbReference type="ARBA" id="ARBA00022942"/>
    </source>
</evidence>
<dbReference type="InterPro" id="IPR011990">
    <property type="entry name" value="TPR-like_helical_dom_sf"/>
</dbReference>
<name>A0AAV9IRJ0_CYACA</name>
<evidence type="ECO:0000259" key="4">
    <source>
        <dbReference type="PROSITE" id="PS50250"/>
    </source>
</evidence>
<dbReference type="Pfam" id="PF08375">
    <property type="entry name" value="Rpn3_C"/>
    <property type="match status" value="1"/>
</dbReference>
<dbReference type="PANTHER" id="PTHR10758">
    <property type="entry name" value="26S PROTEASOME NON-ATPASE REGULATORY SUBUNIT 3/COP9 SIGNALOSOME COMPLEX SUBUNIT 3"/>
    <property type="match status" value="1"/>
</dbReference>
<dbReference type="PROSITE" id="PS50250">
    <property type="entry name" value="PCI"/>
    <property type="match status" value="1"/>
</dbReference>
<dbReference type="GO" id="GO:0030234">
    <property type="term" value="F:enzyme regulator activity"/>
    <property type="evidence" value="ECO:0007669"/>
    <property type="project" value="InterPro"/>
</dbReference>
<dbReference type="SUPFAM" id="SSF81901">
    <property type="entry name" value="HCP-like"/>
    <property type="match status" value="1"/>
</dbReference>
<gene>
    <name evidence="5" type="ORF">CDCA_CDCA03G0945</name>
</gene>
<feature type="domain" description="PCI" evidence="4">
    <location>
        <begin position="362"/>
        <end position="558"/>
    </location>
</feature>
<feature type="compositionally biased region" description="Low complexity" evidence="3">
    <location>
        <begin position="217"/>
        <end position="229"/>
    </location>
</feature>
<dbReference type="EMBL" id="JANCYW010000003">
    <property type="protein sequence ID" value="KAK4534920.1"/>
    <property type="molecule type" value="Genomic_DNA"/>
</dbReference>
<dbReference type="InterPro" id="IPR013586">
    <property type="entry name" value="PSMD3_C"/>
</dbReference>
<dbReference type="GO" id="GO:0006511">
    <property type="term" value="P:ubiquitin-dependent protein catabolic process"/>
    <property type="evidence" value="ECO:0007669"/>
    <property type="project" value="TreeGrafter"/>
</dbReference>
<accession>A0AAV9IRJ0</accession>
<dbReference type="PANTHER" id="PTHR10758:SF2">
    <property type="entry name" value="26S PROTEASOME NON-ATPASE REGULATORY SUBUNIT 3"/>
    <property type="match status" value="1"/>
</dbReference>
<comment type="caution">
    <text evidence="5">The sequence shown here is derived from an EMBL/GenBank/DDBJ whole genome shotgun (WGS) entry which is preliminary data.</text>
</comment>
<dbReference type="InterPro" id="IPR000717">
    <property type="entry name" value="PCI_dom"/>
</dbReference>
<dbReference type="InterPro" id="IPR050756">
    <property type="entry name" value="CSN3"/>
</dbReference>
<evidence type="ECO:0000313" key="5">
    <source>
        <dbReference type="EMBL" id="KAK4534920.1"/>
    </source>
</evidence>
<feature type="compositionally biased region" description="Acidic residues" evidence="3">
    <location>
        <begin position="620"/>
        <end position="632"/>
    </location>
</feature>
<reference evidence="5 6" key="1">
    <citation type="submission" date="2022-07" db="EMBL/GenBank/DDBJ databases">
        <title>Genome-wide signatures of adaptation to extreme environments.</title>
        <authorList>
            <person name="Cho C.H."/>
            <person name="Yoon H.S."/>
        </authorList>
    </citation>
    <scope>NUCLEOTIDE SEQUENCE [LARGE SCALE GENOMIC DNA]</scope>
    <source>
        <strain evidence="5 6">DBV 063 E5</strain>
    </source>
</reference>
<feature type="region of interest" description="Disordered" evidence="3">
    <location>
        <begin position="192"/>
        <end position="229"/>
    </location>
</feature>
<keyword evidence="2" id="KW-0647">Proteasome</keyword>
<feature type="compositionally biased region" description="Basic and acidic residues" evidence="3">
    <location>
        <begin position="107"/>
        <end position="121"/>
    </location>
</feature>
<dbReference type="AlphaFoldDB" id="A0AAV9IRJ0"/>
<dbReference type="SMART" id="SM00753">
    <property type="entry name" value="PAM"/>
    <property type="match status" value="1"/>
</dbReference>
<evidence type="ECO:0000256" key="3">
    <source>
        <dbReference type="SAM" id="MobiDB-lite"/>
    </source>
</evidence>
<protein>
    <recommendedName>
        <fullName evidence="4">PCI domain-containing protein</fullName>
    </recommendedName>
</protein>
<dbReference type="GO" id="GO:0042176">
    <property type="term" value="P:regulation of protein catabolic process"/>
    <property type="evidence" value="ECO:0007669"/>
    <property type="project" value="InterPro"/>
</dbReference>
<comment type="similarity">
    <text evidence="1">Belongs to the proteasome subunit S3 family.</text>
</comment>
<organism evidence="5 6">
    <name type="scientific">Cyanidium caldarium</name>
    <name type="common">Red alga</name>
    <dbReference type="NCBI Taxonomy" id="2771"/>
    <lineage>
        <taxon>Eukaryota</taxon>
        <taxon>Rhodophyta</taxon>
        <taxon>Bangiophyceae</taxon>
        <taxon>Cyanidiales</taxon>
        <taxon>Cyanidiaceae</taxon>
        <taxon>Cyanidium</taxon>
    </lineage>
</organism>
<feature type="region of interest" description="Disordered" evidence="3">
    <location>
        <begin position="610"/>
        <end position="632"/>
    </location>
</feature>
<proteinExistence type="inferred from homology"/>
<evidence type="ECO:0000313" key="6">
    <source>
        <dbReference type="Proteomes" id="UP001301350"/>
    </source>
</evidence>
<keyword evidence="6" id="KW-1185">Reference proteome</keyword>
<dbReference type="SMART" id="SM00088">
    <property type="entry name" value="PINT"/>
    <property type="match status" value="1"/>
</dbReference>
<evidence type="ECO:0000256" key="1">
    <source>
        <dbReference type="ARBA" id="ARBA00007912"/>
    </source>
</evidence>
<dbReference type="Pfam" id="PF01399">
    <property type="entry name" value="PCI"/>
    <property type="match status" value="1"/>
</dbReference>
<feature type="region of interest" description="Disordered" evidence="3">
    <location>
        <begin position="89"/>
        <end position="126"/>
    </location>
</feature>
<dbReference type="Proteomes" id="UP001301350">
    <property type="component" value="Unassembled WGS sequence"/>
</dbReference>
<dbReference type="Pfam" id="PF25573">
    <property type="entry name" value="TPR_PSMD3_N"/>
    <property type="match status" value="1"/>
</dbReference>
<sequence length="632" mass="69199">MTNYYQQEIARGVALLERAVVTRETRVIARVVRAIGPLRRRWNGRQYAMDRQRQRQRETVEGAEVELLPEDVEAERAEAAKRAAAAKSRAQTLLDGSGTTAAGGAQKEGKVDDSEHQEAAKGNEAVVEPLRPAVPPAGPVEACRQAHQALAWALRTIKLTGLEVPAPLLLEHLDAALDSAVSHTMEVVRTSQGGAEADGEVATANGAPPSEEESPREPAAAAAPTLPSSSSVPEVAAYLHLLTLFFVIDARLPDGGQRATACADRLVDALEACPRRHTMDELVARAYYALTLAYEMGGKLTEARPRLYAAHRTAVMRHDHVGQAVLLNQLLRSYLLERQYVQADQLCSRAHFPEIRSNNQLARYFYYLGRIKTVQLDYTEAYRALSQAQRKAPQHTALGLRVAIAKLLVLVQLLVGEVPELSVFRGRVGMSDSAALRAQLQPYLRLTSAVRVGDLPAFHAVVHESEAVFGQDGNLNLILRLRQNVIKAGLVKIAAAYSRIALADVQRKLGLDASDDGSSGSGSSSSAEDVVAKAIRDGVLRGTIEHRSRSLITRHDQNVYATAMPAAQLHERIQFCVDLHDEAVRAMRFPDAKRNEANLELLREMQRDETKIEQALAEGAEPEDDDDDDQIL</sequence>
<dbReference type="Gene3D" id="1.25.40.10">
    <property type="entry name" value="Tetratricopeptide repeat domain"/>
    <property type="match status" value="1"/>
</dbReference>
<dbReference type="GO" id="GO:0008541">
    <property type="term" value="C:proteasome regulatory particle, lid subcomplex"/>
    <property type="evidence" value="ECO:0007669"/>
    <property type="project" value="TreeGrafter"/>
</dbReference>
<dbReference type="InterPro" id="IPR057985">
    <property type="entry name" value="TPR_PSMD3_N"/>
</dbReference>